<dbReference type="OMA" id="VPHIAHD"/>
<evidence type="ECO:0000313" key="9">
    <source>
        <dbReference type="Proteomes" id="UP000008866"/>
    </source>
</evidence>
<evidence type="ECO:0000256" key="3">
    <source>
        <dbReference type="ARBA" id="ARBA00022723"/>
    </source>
</evidence>
<feature type="binding site" evidence="5">
    <location>
        <position position="360"/>
    </location>
    <ligand>
        <name>Zn(2+)</name>
        <dbReference type="ChEBI" id="CHEBI:29105"/>
    </ligand>
</feature>
<dbReference type="HAMAP" id="MF_03043">
    <property type="entry name" value="QTRT2"/>
    <property type="match status" value="1"/>
</dbReference>
<dbReference type="eggNOG" id="KOG3909">
    <property type="taxonomic scope" value="Eukaryota"/>
</dbReference>
<accession>D4AR19</accession>
<comment type="subcellular location">
    <subcellularLocation>
        <location evidence="5">Cytoplasm</location>
    </subcellularLocation>
</comment>
<dbReference type="Pfam" id="PF01702">
    <property type="entry name" value="TGT"/>
    <property type="match status" value="1"/>
</dbReference>
<dbReference type="InterPro" id="IPR036511">
    <property type="entry name" value="TGT-like_sf"/>
</dbReference>
<comment type="similarity">
    <text evidence="5">Belongs to the queuine tRNA-ribosyltransferase family. QTRT2 subfamily.</text>
</comment>
<keyword evidence="1 5" id="KW-0963">Cytoplasm</keyword>
<dbReference type="Proteomes" id="UP000008866">
    <property type="component" value="Unassembled WGS sequence"/>
</dbReference>
<dbReference type="RefSeq" id="XP_003015088.1">
    <property type="nucleotide sequence ID" value="XM_003015042.1"/>
</dbReference>
<feature type="domain" description="tRNA-guanine(15) transglycosylase-like" evidence="7">
    <location>
        <begin position="28"/>
        <end position="420"/>
    </location>
</feature>
<dbReference type="STRING" id="663331.D4AR19"/>
<dbReference type="GeneID" id="9520811"/>
<dbReference type="InterPro" id="IPR028592">
    <property type="entry name" value="QTRTD1"/>
</dbReference>
<dbReference type="InterPro" id="IPR002616">
    <property type="entry name" value="tRNA_ribo_trans-like"/>
</dbReference>
<dbReference type="GO" id="GO:0006400">
    <property type="term" value="P:tRNA modification"/>
    <property type="evidence" value="ECO:0007669"/>
    <property type="project" value="InterPro"/>
</dbReference>
<dbReference type="HOGENOM" id="CLU_037350_1_0_1"/>
<evidence type="ECO:0000256" key="2">
    <source>
        <dbReference type="ARBA" id="ARBA00022694"/>
    </source>
</evidence>
<evidence type="ECO:0000256" key="1">
    <source>
        <dbReference type="ARBA" id="ARBA00022490"/>
    </source>
</evidence>
<reference evidence="9" key="1">
    <citation type="journal article" date="2011" name="Genome Biol.">
        <title>Comparative and functional genomics provide insights into the pathogenicity of dermatophytic fungi.</title>
        <authorList>
            <person name="Burmester A."/>
            <person name="Shelest E."/>
            <person name="Gloeckner G."/>
            <person name="Heddergott C."/>
            <person name="Schindler S."/>
            <person name="Staib P."/>
            <person name="Heidel A."/>
            <person name="Felder M."/>
            <person name="Petzold A."/>
            <person name="Szafranski K."/>
            <person name="Feuermann M."/>
            <person name="Pedruzzi I."/>
            <person name="Priebe S."/>
            <person name="Groth M."/>
            <person name="Winkler R."/>
            <person name="Li W."/>
            <person name="Kniemeyer O."/>
            <person name="Schroeckh V."/>
            <person name="Hertweck C."/>
            <person name="Hube B."/>
            <person name="White T.C."/>
            <person name="Platzer M."/>
            <person name="Guthke R."/>
            <person name="Heitman J."/>
            <person name="Woestemeyer J."/>
            <person name="Zipfel P.F."/>
            <person name="Monod M."/>
            <person name="Brakhage A.A."/>
        </authorList>
    </citation>
    <scope>NUCLEOTIDE SEQUENCE [LARGE SCALE GENOMIC DNA]</scope>
    <source>
        <strain evidence="9">ATCC MYA-4681 / CBS 112371</strain>
    </source>
</reference>
<dbReference type="SUPFAM" id="SSF51713">
    <property type="entry name" value="tRNA-guanine transglycosylase"/>
    <property type="match status" value="1"/>
</dbReference>
<proteinExistence type="inferred from homology"/>
<feature type="compositionally biased region" description="Basic and acidic residues" evidence="6">
    <location>
        <begin position="480"/>
        <end position="490"/>
    </location>
</feature>
<dbReference type="Gene3D" id="3.20.20.105">
    <property type="entry name" value="Queuine tRNA-ribosyltransferase-like"/>
    <property type="match status" value="1"/>
</dbReference>
<keyword evidence="3 5" id="KW-0479">Metal-binding</keyword>
<keyword evidence="2 5" id="KW-0819">tRNA processing</keyword>
<dbReference type="GO" id="GO:0005737">
    <property type="term" value="C:cytoplasm"/>
    <property type="evidence" value="ECO:0007669"/>
    <property type="project" value="UniProtKB-SubCell"/>
</dbReference>
<dbReference type="AlphaFoldDB" id="D4AR19"/>
<keyword evidence="9" id="KW-1185">Reference proteome</keyword>
<sequence>MASDIPPDHSGEMLSFSLLSHPPTQLAPRLGRLCRVGRKPILTPGYLPITSRGVLPHVSHDNIKEHMSIASLYVALEDSFECLVTNLSACWGSSVIERNSLKEIPPIYNTPTGKTESALRKFLSFDDEYLLFLGPRRIPPVATASSNSVNSVTILTSVGYQQLQVEQYQDAIKSLKPDIAIGLADVLDRQPGVKRREKMVDRTHAWTQSAVDILFKPADICNRLGETSFFAPILPLEKERQTVYLRDLEEEMADAVSGFAVWDPATIELIPQALWHLPRLSIGESNTPQDVLRGVSLGLDLSAIQFIGTASDAGLAFDFFFPKGTPQNNDNKSSPYPLAVDMLLPAHSTDTSPLVSDCQCYTCKTYHKAYLRHLLNAKEMLAWTLLQIHNHAIMDRFFIDIRTSIERGTFEEDVKTFECTYMSEFPEPSGQGPRMRGYQFKTGPGEKRNPKVFGRLDGVAERLLESQSSVVTPDAEAEELEARGFAEKMQ</sequence>
<comment type="caution">
    <text evidence="8">The sequence shown here is derived from an EMBL/GenBank/DDBJ whole genome shotgun (WGS) entry which is preliminary data.</text>
</comment>
<dbReference type="EMBL" id="ABSU01000006">
    <property type="protein sequence ID" value="EFE34448.1"/>
    <property type="molecule type" value="Genomic_DNA"/>
</dbReference>
<evidence type="ECO:0000256" key="6">
    <source>
        <dbReference type="SAM" id="MobiDB-lite"/>
    </source>
</evidence>
<organism evidence="8 9">
    <name type="scientific">Arthroderma benhamiae (strain ATCC MYA-4681 / CBS 112371)</name>
    <name type="common">Trichophyton mentagrophytes</name>
    <dbReference type="NCBI Taxonomy" id="663331"/>
    <lineage>
        <taxon>Eukaryota</taxon>
        <taxon>Fungi</taxon>
        <taxon>Dikarya</taxon>
        <taxon>Ascomycota</taxon>
        <taxon>Pezizomycotina</taxon>
        <taxon>Eurotiomycetes</taxon>
        <taxon>Eurotiomycetidae</taxon>
        <taxon>Onygenales</taxon>
        <taxon>Arthrodermataceae</taxon>
        <taxon>Trichophyton</taxon>
    </lineage>
</organism>
<comment type="function">
    <text evidence="5">Non-catalytic subunit of the queuine tRNA-ribosyltransferase (TGT) that catalyzes the base-exchange of a guanine (G) residue with queuine (Q) at position 34 (anticodon wobble position) in tRNAs with GU(N) anticodons (tRNA-Asp, -Asn, -His and -Tyr), resulting in the hypermodified nucleoside queuosine (7-(((4,5-cis-dihydroxy-2-cyclopenten-1-yl)amino)methyl)-7-deazaguanosine).</text>
</comment>
<evidence type="ECO:0000256" key="4">
    <source>
        <dbReference type="ARBA" id="ARBA00022833"/>
    </source>
</evidence>
<feature type="binding site" evidence="5">
    <location>
        <position position="389"/>
    </location>
    <ligand>
        <name>Zn(2+)</name>
        <dbReference type="ChEBI" id="CHEBI:29105"/>
    </ligand>
</feature>
<feature type="binding site" evidence="5">
    <location>
        <position position="358"/>
    </location>
    <ligand>
        <name>Zn(2+)</name>
        <dbReference type="ChEBI" id="CHEBI:29105"/>
    </ligand>
</feature>
<dbReference type="InterPro" id="IPR050852">
    <property type="entry name" value="Queuine_tRNA-ribosyltrfase"/>
</dbReference>
<dbReference type="PANTHER" id="PTHR46064">
    <property type="entry name" value="QUEUINE TRNA-RIBOSYLTRANSFERASE ACCESSORY SUBUNIT 2"/>
    <property type="match status" value="1"/>
</dbReference>
<feature type="region of interest" description="Disordered" evidence="6">
    <location>
        <begin position="467"/>
        <end position="490"/>
    </location>
</feature>
<evidence type="ECO:0000256" key="5">
    <source>
        <dbReference type="HAMAP-Rule" id="MF_03043"/>
    </source>
</evidence>
<comment type="subunit">
    <text evidence="5">Heterodimer of a catalytic subunit and an accessory subunit.</text>
</comment>
<dbReference type="NCBIfam" id="TIGR00449">
    <property type="entry name" value="tgt_general"/>
    <property type="match status" value="1"/>
</dbReference>
<evidence type="ECO:0000313" key="8">
    <source>
        <dbReference type="EMBL" id="EFE34448.1"/>
    </source>
</evidence>
<protein>
    <recommendedName>
        <fullName evidence="5">Queuine tRNA-ribosyltransferase accessory subunit 2</fullName>
    </recommendedName>
    <alternativeName>
        <fullName evidence="5">Queuine tRNA-ribosyltransferase domain-containing protein 1</fullName>
    </alternativeName>
</protein>
<dbReference type="GO" id="GO:0008479">
    <property type="term" value="F:tRNA-guanosine(34) queuine transglycosylase activity"/>
    <property type="evidence" value="ECO:0007669"/>
    <property type="project" value="UniProtKB-UniRule"/>
</dbReference>
<feature type="binding site" evidence="5">
    <location>
        <position position="363"/>
    </location>
    <ligand>
        <name>Zn(2+)</name>
        <dbReference type="ChEBI" id="CHEBI:29105"/>
    </ligand>
</feature>
<evidence type="ECO:0000259" key="7">
    <source>
        <dbReference type="Pfam" id="PF01702"/>
    </source>
</evidence>
<comment type="cofactor">
    <cofactor evidence="5">
        <name>Zn(2+)</name>
        <dbReference type="ChEBI" id="CHEBI:29105"/>
    </cofactor>
    <text evidence="5">Binds 1 zinc ion per subunit.</text>
</comment>
<name>D4AR19_ARTBC</name>
<gene>
    <name evidence="8" type="ORF">ARB_06848</name>
</gene>
<dbReference type="GO" id="GO:0046872">
    <property type="term" value="F:metal ion binding"/>
    <property type="evidence" value="ECO:0007669"/>
    <property type="project" value="UniProtKB-KW"/>
</dbReference>
<dbReference type="PANTHER" id="PTHR46064:SF1">
    <property type="entry name" value="QUEUINE TRNA-RIBOSYLTRANSFERASE ACCESSORY SUBUNIT 2"/>
    <property type="match status" value="1"/>
</dbReference>
<dbReference type="KEGG" id="abe:ARB_06848"/>
<keyword evidence="4 5" id="KW-0862">Zinc</keyword>